<reference evidence="1 2" key="1">
    <citation type="submission" date="2017-07" db="EMBL/GenBank/DDBJ databases">
        <title>An improved, manually edited Actinidia chinensis var. chinensis (kiwifruit) genome highlights the challenges associated with draft genomes and gene prediction in plants.</title>
        <authorList>
            <person name="Pilkington S."/>
            <person name="Crowhurst R."/>
            <person name="Hilario E."/>
            <person name="Nardozza S."/>
            <person name="Fraser L."/>
            <person name="Peng Y."/>
            <person name="Gunaseelan K."/>
            <person name="Simpson R."/>
            <person name="Tahir J."/>
            <person name="Deroles S."/>
            <person name="Templeton K."/>
            <person name="Luo Z."/>
            <person name="Davy M."/>
            <person name="Cheng C."/>
            <person name="Mcneilage M."/>
            <person name="Scaglione D."/>
            <person name="Liu Y."/>
            <person name="Zhang Q."/>
            <person name="Datson P."/>
            <person name="De Silva N."/>
            <person name="Gardiner S."/>
            <person name="Bassett H."/>
            <person name="Chagne D."/>
            <person name="Mccallum J."/>
            <person name="Dzierzon H."/>
            <person name="Deng C."/>
            <person name="Wang Y.-Y."/>
            <person name="Barron N."/>
            <person name="Manako K."/>
            <person name="Bowen J."/>
            <person name="Foster T."/>
            <person name="Erridge Z."/>
            <person name="Tiffin H."/>
            <person name="Waite C."/>
            <person name="Davies K."/>
            <person name="Grierson E."/>
            <person name="Laing W."/>
            <person name="Kirk R."/>
            <person name="Chen X."/>
            <person name="Wood M."/>
            <person name="Montefiori M."/>
            <person name="Brummell D."/>
            <person name="Schwinn K."/>
            <person name="Catanach A."/>
            <person name="Fullerton C."/>
            <person name="Li D."/>
            <person name="Meiyalaghan S."/>
            <person name="Nieuwenhuizen N."/>
            <person name="Read N."/>
            <person name="Prakash R."/>
            <person name="Hunter D."/>
            <person name="Zhang H."/>
            <person name="Mckenzie M."/>
            <person name="Knabel M."/>
            <person name="Harris A."/>
            <person name="Allan A."/>
            <person name="Chen A."/>
            <person name="Janssen B."/>
            <person name="Plunkett B."/>
            <person name="Dwamena C."/>
            <person name="Voogd C."/>
            <person name="Leif D."/>
            <person name="Lafferty D."/>
            <person name="Souleyre E."/>
            <person name="Varkonyi-Gasic E."/>
            <person name="Gambi F."/>
            <person name="Hanley J."/>
            <person name="Yao J.-L."/>
            <person name="Cheung J."/>
            <person name="David K."/>
            <person name="Warren B."/>
            <person name="Marsh K."/>
            <person name="Snowden K."/>
            <person name="Lin-Wang K."/>
            <person name="Brian L."/>
            <person name="Martinez-Sanchez M."/>
            <person name="Wang M."/>
            <person name="Ileperuma N."/>
            <person name="Macnee N."/>
            <person name="Campin R."/>
            <person name="Mcatee P."/>
            <person name="Drummond R."/>
            <person name="Espley R."/>
            <person name="Ireland H."/>
            <person name="Wu R."/>
            <person name="Atkinson R."/>
            <person name="Karunairetnam S."/>
            <person name="Bulley S."/>
            <person name="Chunkath S."/>
            <person name="Hanley Z."/>
            <person name="Storey R."/>
            <person name="Thrimawithana A."/>
            <person name="Thomson S."/>
            <person name="David C."/>
            <person name="Testolin R."/>
        </authorList>
    </citation>
    <scope>NUCLEOTIDE SEQUENCE [LARGE SCALE GENOMIC DNA]</scope>
    <source>
        <strain evidence="2">cv. Red5</strain>
        <tissue evidence="1">Young leaf</tissue>
    </source>
</reference>
<reference evidence="2" key="2">
    <citation type="journal article" date="2018" name="BMC Genomics">
        <title>A manually annotated Actinidia chinensis var. chinensis (kiwifruit) genome highlights the challenges associated with draft genomes and gene prediction in plants.</title>
        <authorList>
            <person name="Pilkington S.M."/>
            <person name="Crowhurst R."/>
            <person name="Hilario E."/>
            <person name="Nardozza S."/>
            <person name="Fraser L."/>
            <person name="Peng Y."/>
            <person name="Gunaseelan K."/>
            <person name="Simpson R."/>
            <person name="Tahir J."/>
            <person name="Deroles S.C."/>
            <person name="Templeton K."/>
            <person name="Luo Z."/>
            <person name="Davy M."/>
            <person name="Cheng C."/>
            <person name="McNeilage M."/>
            <person name="Scaglione D."/>
            <person name="Liu Y."/>
            <person name="Zhang Q."/>
            <person name="Datson P."/>
            <person name="De Silva N."/>
            <person name="Gardiner S.E."/>
            <person name="Bassett H."/>
            <person name="Chagne D."/>
            <person name="McCallum J."/>
            <person name="Dzierzon H."/>
            <person name="Deng C."/>
            <person name="Wang Y.Y."/>
            <person name="Barron L."/>
            <person name="Manako K."/>
            <person name="Bowen J."/>
            <person name="Foster T.M."/>
            <person name="Erridge Z.A."/>
            <person name="Tiffin H."/>
            <person name="Waite C.N."/>
            <person name="Davies K.M."/>
            <person name="Grierson E.P."/>
            <person name="Laing W.A."/>
            <person name="Kirk R."/>
            <person name="Chen X."/>
            <person name="Wood M."/>
            <person name="Montefiori M."/>
            <person name="Brummell D.A."/>
            <person name="Schwinn K.E."/>
            <person name="Catanach A."/>
            <person name="Fullerton C."/>
            <person name="Li D."/>
            <person name="Meiyalaghan S."/>
            <person name="Nieuwenhuizen N."/>
            <person name="Read N."/>
            <person name="Prakash R."/>
            <person name="Hunter D."/>
            <person name="Zhang H."/>
            <person name="McKenzie M."/>
            <person name="Knabel M."/>
            <person name="Harris A."/>
            <person name="Allan A.C."/>
            <person name="Gleave A."/>
            <person name="Chen A."/>
            <person name="Janssen B.J."/>
            <person name="Plunkett B."/>
            <person name="Ampomah-Dwamena C."/>
            <person name="Voogd C."/>
            <person name="Leif D."/>
            <person name="Lafferty D."/>
            <person name="Souleyre E.J.F."/>
            <person name="Varkonyi-Gasic E."/>
            <person name="Gambi F."/>
            <person name="Hanley J."/>
            <person name="Yao J.L."/>
            <person name="Cheung J."/>
            <person name="David K.M."/>
            <person name="Warren B."/>
            <person name="Marsh K."/>
            <person name="Snowden K.C."/>
            <person name="Lin-Wang K."/>
            <person name="Brian L."/>
            <person name="Martinez-Sanchez M."/>
            <person name="Wang M."/>
            <person name="Ileperuma N."/>
            <person name="Macnee N."/>
            <person name="Campin R."/>
            <person name="McAtee P."/>
            <person name="Drummond R.S.M."/>
            <person name="Espley R.V."/>
            <person name="Ireland H.S."/>
            <person name="Wu R."/>
            <person name="Atkinson R.G."/>
            <person name="Karunairetnam S."/>
            <person name="Bulley S."/>
            <person name="Chunkath S."/>
            <person name="Hanley Z."/>
            <person name="Storey R."/>
            <person name="Thrimawithana A.H."/>
            <person name="Thomson S."/>
            <person name="David C."/>
            <person name="Testolin R."/>
            <person name="Huang H."/>
            <person name="Hellens R.P."/>
            <person name="Schaffer R.J."/>
        </authorList>
    </citation>
    <scope>NUCLEOTIDE SEQUENCE [LARGE SCALE GENOMIC DNA]</scope>
    <source>
        <strain evidence="2">cv. Red5</strain>
    </source>
</reference>
<dbReference type="InParanoid" id="A0A2R6R8T5"/>
<dbReference type="OrthoDB" id="1656043at2759"/>
<gene>
    <name evidence="1" type="ORF">CEY00_Acc08823</name>
</gene>
<dbReference type="Proteomes" id="UP000241394">
    <property type="component" value="Chromosome LG8"/>
</dbReference>
<organism evidence="1 2">
    <name type="scientific">Actinidia chinensis var. chinensis</name>
    <name type="common">Chinese soft-hair kiwi</name>
    <dbReference type="NCBI Taxonomy" id="1590841"/>
    <lineage>
        <taxon>Eukaryota</taxon>
        <taxon>Viridiplantae</taxon>
        <taxon>Streptophyta</taxon>
        <taxon>Embryophyta</taxon>
        <taxon>Tracheophyta</taxon>
        <taxon>Spermatophyta</taxon>
        <taxon>Magnoliopsida</taxon>
        <taxon>eudicotyledons</taxon>
        <taxon>Gunneridae</taxon>
        <taxon>Pentapetalae</taxon>
        <taxon>asterids</taxon>
        <taxon>Ericales</taxon>
        <taxon>Actinidiaceae</taxon>
        <taxon>Actinidia</taxon>
    </lineage>
</organism>
<accession>A0A2R6R8T5</accession>
<sequence length="220" mass="25094">MESLQGNTEGSLHVGQPTYEQDDRVTYCGALNPSYERSYRQISGEESWMGFNLDYGFCELDIFHNEPTPLAGHFPSFVRRDRQRTSTERNDFQVQRGARITRESVPGQNNVVVRPRTSIGQTNAIEGDELIAEEKAVCKHCSNNILNEENILVTKCGCNKAFIHEACAANQSSCDYCGQDVQRFPVTLLRELGSPRTMDTQESNKKNYFSWLIRFWKCGF</sequence>
<dbReference type="EMBL" id="NKQK01000008">
    <property type="protein sequence ID" value="PSS23965.1"/>
    <property type="molecule type" value="Genomic_DNA"/>
</dbReference>
<dbReference type="Gramene" id="PSS23965">
    <property type="protein sequence ID" value="PSS23965"/>
    <property type="gene ID" value="CEY00_Acc08823"/>
</dbReference>
<name>A0A2R6R8T5_ACTCC</name>
<evidence type="ECO:0000313" key="2">
    <source>
        <dbReference type="Proteomes" id="UP000241394"/>
    </source>
</evidence>
<comment type="caution">
    <text evidence="1">The sequence shown here is derived from an EMBL/GenBank/DDBJ whole genome shotgun (WGS) entry which is preliminary data.</text>
</comment>
<dbReference type="AlphaFoldDB" id="A0A2R6R8T5"/>
<keyword evidence="2" id="KW-1185">Reference proteome</keyword>
<proteinExistence type="predicted"/>
<dbReference type="STRING" id="1590841.A0A2R6R8T5"/>
<protein>
    <submittedName>
        <fullName evidence="1">Acyl-activating enzyme like</fullName>
    </submittedName>
</protein>
<evidence type="ECO:0000313" key="1">
    <source>
        <dbReference type="EMBL" id="PSS23965.1"/>
    </source>
</evidence>